<sequence>MAFLNASSVVFDKVPLFGCYFHFKQNMWRKILELGLKPIYTENEEVRNLLKLPQALALIPANDVLHGFNLIKSKVTDSKILEFYEYIEDIYFGKNMIEKVGRGRGRKEVLVFKEPLFSVSLWNVNSRVVDCLPRTNFVESWHNAFSNKLIKHPLVCSLVDSFIKEQKKADSDLIKIKTGLVNKRRPKYRLLDNRIKVILSNYSINNIEETMKNLCLIF</sequence>
<dbReference type="Proteomes" id="UP000663879">
    <property type="component" value="Unassembled WGS sequence"/>
</dbReference>
<evidence type="ECO:0008006" key="3">
    <source>
        <dbReference type="Google" id="ProtNLM"/>
    </source>
</evidence>
<comment type="caution">
    <text evidence="1">The sequence shown here is derived from an EMBL/GenBank/DDBJ whole genome shotgun (WGS) entry which is preliminary data.</text>
</comment>
<evidence type="ECO:0000313" key="1">
    <source>
        <dbReference type="EMBL" id="CAF0986321.1"/>
    </source>
</evidence>
<dbReference type="AlphaFoldDB" id="A0A814FQY6"/>
<dbReference type="OrthoDB" id="3066195at2759"/>
<keyword evidence="2" id="KW-1185">Reference proteome</keyword>
<dbReference type="EMBL" id="CAJNOC010003523">
    <property type="protein sequence ID" value="CAF0986321.1"/>
    <property type="molecule type" value="Genomic_DNA"/>
</dbReference>
<reference evidence="1" key="1">
    <citation type="submission" date="2021-02" db="EMBL/GenBank/DDBJ databases">
        <authorList>
            <person name="Nowell W R."/>
        </authorList>
    </citation>
    <scope>NUCLEOTIDE SEQUENCE</scope>
    <source>
        <strain evidence="1">Ploen Becks lab</strain>
    </source>
</reference>
<name>A0A814FQY6_9BILA</name>
<accession>A0A814FQY6</accession>
<organism evidence="1 2">
    <name type="scientific">Brachionus calyciflorus</name>
    <dbReference type="NCBI Taxonomy" id="104777"/>
    <lineage>
        <taxon>Eukaryota</taxon>
        <taxon>Metazoa</taxon>
        <taxon>Spiralia</taxon>
        <taxon>Gnathifera</taxon>
        <taxon>Rotifera</taxon>
        <taxon>Eurotatoria</taxon>
        <taxon>Monogononta</taxon>
        <taxon>Pseudotrocha</taxon>
        <taxon>Ploima</taxon>
        <taxon>Brachionidae</taxon>
        <taxon>Brachionus</taxon>
    </lineage>
</organism>
<proteinExistence type="predicted"/>
<evidence type="ECO:0000313" key="2">
    <source>
        <dbReference type="Proteomes" id="UP000663879"/>
    </source>
</evidence>
<gene>
    <name evidence="1" type="ORF">OXX778_LOCUS15687</name>
</gene>
<protein>
    <recommendedName>
        <fullName evidence="3">MULE transposase domain-containing protein</fullName>
    </recommendedName>
</protein>